<protein>
    <submittedName>
        <fullName evidence="1">Uncharacterized protein</fullName>
    </submittedName>
</protein>
<gene>
    <name evidence="1" type="ORF">SAMN04487950_2674</name>
</gene>
<dbReference type="InterPro" id="IPR045396">
    <property type="entry name" value="DUF6517"/>
</dbReference>
<organism evidence="1 2">
    <name type="scientific">Halogranum rubrum</name>
    <dbReference type="NCBI Taxonomy" id="553466"/>
    <lineage>
        <taxon>Archaea</taxon>
        <taxon>Methanobacteriati</taxon>
        <taxon>Methanobacteriota</taxon>
        <taxon>Stenosarchaea group</taxon>
        <taxon>Halobacteria</taxon>
        <taxon>Halobacteriales</taxon>
        <taxon>Haloferacaceae</taxon>
    </lineage>
</organism>
<name>A0A1I4F790_9EURY</name>
<evidence type="ECO:0000313" key="2">
    <source>
        <dbReference type="Proteomes" id="UP000199607"/>
    </source>
</evidence>
<accession>A0A1I4F790</accession>
<keyword evidence="2" id="KW-1185">Reference proteome</keyword>
<dbReference type="Proteomes" id="UP000199607">
    <property type="component" value="Unassembled WGS sequence"/>
</dbReference>
<proteinExistence type="predicted"/>
<dbReference type="Pfam" id="PF20127">
    <property type="entry name" value="DUF6517"/>
    <property type="match status" value="1"/>
</dbReference>
<dbReference type="EMBL" id="FOTC01000002">
    <property type="protein sequence ID" value="SFL13774.1"/>
    <property type="molecule type" value="Genomic_DNA"/>
</dbReference>
<dbReference type="RefSeq" id="WP_089869907.1">
    <property type="nucleotide sequence ID" value="NZ_FOTC01000002.1"/>
</dbReference>
<dbReference type="AlphaFoldDB" id="A0A1I4F790"/>
<evidence type="ECO:0000313" key="1">
    <source>
        <dbReference type="EMBL" id="SFL13774.1"/>
    </source>
</evidence>
<sequence>MTSAPAVPTEQLAGWRLVDERVDTPFDIKLITVTAHTNVYEDAELSAAIQDSTGIEGPGRFFLTSHVVLKPQPPTSEALRRLVTDRVARDFAHQLRDRGFTRVEETGRRAFSVSGADARLVSYESTYAFGTITLDVQGWLAVWQVGGDFLLAGGAYPTSVRDAASEETAEAVQALLHPSEFRDDLFSLVRAVERP</sequence>
<dbReference type="STRING" id="553466.SAMN04487950_2674"/>
<reference evidence="2" key="1">
    <citation type="submission" date="2016-10" db="EMBL/GenBank/DDBJ databases">
        <authorList>
            <person name="Varghese N."/>
            <person name="Submissions S."/>
        </authorList>
    </citation>
    <scope>NUCLEOTIDE SEQUENCE [LARGE SCALE GENOMIC DNA]</scope>
    <source>
        <strain evidence="2">CGMCC 1.7738</strain>
    </source>
</reference>